<sequence length="176" mass="18421">MTQSQIDGQALGPYRVLDLTEGGFNWCGKVLADLGADVVKVEPPGGSPTRSVGPFVDGEAGPDRSLFWAAYCANKRGVTIDLDSRDGRDQLVRLVSGADILIESFRPGLLEGLGLGYSDLSAVNPGLVYTSITPYGQTGPYSQHEAPDLVAWSMGGMQYICGDARPSAGPGQCPAG</sequence>
<evidence type="ECO:0000256" key="1">
    <source>
        <dbReference type="ARBA" id="ARBA00008383"/>
    </source>
</evidence>
<dbReference type="Pfam" id="PF02515">
    <property type="entry name" value="CoA_transf_3"/>
    <property type="match status" value="1"/>
</dbReference>
<dbReference type="Proteomes" id="UP001174909">
    <property type="component" value="Unassembled WGS sequence"/>
</dbReference>
<dbReference type="Gene3D" id="3.40.50.10540">
    <property type="entry name" value="Crotonobetainyl-coa:carnitine coa-transferase, domain 1"/>
    <property type="match status" value="1"/>
</dbReference>
<organism evidence="3 4">
    <name type="scientific">Geodia barretti</name>
    <name type="common">Barrett's horny sponge</name>
    <dbReference type="NCBI Taxonomy" id="519541"/>
    <lineage>
        <taxon>Eukaryota</taxon>
        <taxon>Metazoa</taxon>
        <taxon>Porifera</taxon>
        <taxon>Demospongiae</taxon>
        <taxon>Heteroscleromorpha</taxon>
        <taxon>Tetractinellida</taxon>
        <taxon>Astrophorina</taxon>
        <taxon>Geodiidae</taxon>
        <taxon>Geodia</taxon>
    </lineage>
</organism>
<proteinExistence type="inferred from homology"/>
<dbReference type="InterPro" id="IPR003673">
    <property type="entry name" value="CoA-Trfase_fam_III"/>
</dbReference>
<keyword evidence="4" id="KW-1185">Reference proteome</keyword>
<protein>
    <submittedName>
        <fullName evidence="3">Succinyl-CoA:(R)-benzylsuccinate CoA-transferase subunit BbsE</fullName>
    </submittedName>
</protein>
<comment type="similarity">
    <text evidence="1">Belongs to the CoA-transferase III family.</text>
</comment>
<dbReference type="InterPro" id="IPR050483">
    <property type="entry name" value="CoA-transferase_III_domain"/>
</dbReference>
<name>A0AA35WHQ9_GEOBA</name>
<gene>
    <name evidence="3" type="ORF">GBAR_LOCUS8883</name>
</gene>
<comment type="caution">
    <text evidence="3">The sequence shown here is derived from an EMBL/GenBank/DDBJ whole genome shotgun (WGS) entry which is preliminary data.</text>
</comment>
<accession>A0AA35WHQ9</accession>
<reference evidence="3" key="1">
    <citation type="submission" date="2023-03" db="EMBL/GenBank/DDBJ databases">
        <authorList>
            <person name="Steffen K."/>
            <person name="Cardenas P."/>
        </authorList>
    </citation>
    <scope>NUCLEOTIDE SEQUENCE</scope>
</reference>
<keyword evidence="2" id="KW-0808">Transferase</keyword>
<dbReference type="EMBL" id="CASHTH010001345">
    <property type="protein sequence ID" value="CAI8014157.1"/>
    <property type="molecule type" value="Genomic_DNA"/>
</dbReference>
<dbReference type="GO" id="GO:0008410">
    <property type="term" value="F:CoA-transferase activity"/>
    <property type="evidence" value="ECO:0007669"/>
    <property type="project" value="TreeGrafter"/>
</dbReference>
<dbReference type="InterPro" id="IPR023606">
    <property type="entry name" value="CoA-Trfase_III_dom_1_sf"/>
</dbReference>
<dbReference type="PANTHER" id="PTHR48207:SF3">
    <property type="entry name" value="SUCCINATE--HYDROXYMETHYLGLUTARATE COA-TRANSFERASE"/>
    <property type="match status" value="1"/>
</dbReference>
<dbReference type="AlphaFoldDB" id="A0AA35WHQ9"/>
<dbReference type="SUPFAM" id="SSF89796">
    <property type="entry name" value="CoA-transferase family III (CaiB/BaiF)"/>
    <property type="match status" value="1"/>
</dbReference>
<dbReference type="PANTHER" id="PTHR48207">
    <property type="entry name" value="SUCCINATE--HYDROXYMETHYLGLUTARATE COA-TRANSFERASE"/>
    <property type="match status" value="1"/>
</dbReference>
<evidence type="ECO:0000256" key="2">
    <source>
        <dbReference type="ARBA" id="ARBA00022679"/>
    </source>
</evidence>
<evidence type="ECO:0000313" key="4">
    <source>
        <dbReference type="Proteomes" id="UP001174909"/>
    </source>
</evidence>
<evidence type="ECO:0000313" key="3">
    <source>
        <dbReference type="EMBL" id="CAI8014157.1"/>
    </source>
</evidence>